<name>A0AAE5T0R0_STACR</name>
<comment type="similarity">
    <text evidence="1 5">Belongs to the ketopantoate reductase family.</text>
</comment>
<keyword evidence="5" id="KW-0566">Pantothenate biosynthesis</keyword>
<comment type="caution">
    <text evidence="8">The sequence shown here is derived from an EMBL/GenBank/DDBJ whole genome shotgun (WGS) entry which is preliminary data.</text>
</comment>
<evidence type="ECO:0000259" key="7">
    <source>
        <dbReference type="Pfam" id="PF08546"/>
    </source>
</evidence>
<reference evidence="8 9" key="1">
    <citation type="journal article" date="2016" name="Front. Microbiol.">
        <title>Comprehensive Phylogenetic Analysis of Bovine Non-aureus Staphylococci Species Based on Whole-Genome Sequencing.</title>
        <authorList>
            <person name="Naushad S."/>
            <person name="Barkema H.W."/>
            <person name="Luby C."/>
            <person name="Condas L.A."/>
            <person name="Nobrega D.B."/>
            <person name="Carson D.A."/>
            <person name="De Buck J."/>
        </authorList>
    </citation>
    <scope>NUCLEOTIDE SEQUENCE [LARGE SCALE GENOMIC DNA]</scope>
    <source>
        <strain evidence="8 9">SNUC 505</strain>
    </source>
</reference>
<comment type="catalytic activity">
    <reaction evidence="4">
        <text>6-phospho-D-gluconate + NADP(+) = D-ribulose 5-phosphate + CO2 + NADPH</text>
        <dbReference type="Rhea" id="RHEA:10116"/>
        <dbReference type="ChEBI" id="CHEBI:16526"/>
        <dbReference type="ChEBI" id="CHEBI:57783"/>
        <dbReference type="ChEBI" id="CHEBI:58121"/>
        <dbReference type="ChEBI" id="CHEBI:58349"/>
        <dbReference type="ChEBI" id="CHEBI:58759"/>
        <dbReference type="EC" id="1.1.1.44"/>
    </reaction>
</comment>
<keyword evidence="2 5" id="KW-0521">NADP</keyword>
<dbReference type="PANTHER" id="PTHR21708:SF26">
    <property type="entry name" value="2-DEHYDROPANTOATE 2-REDUCTASE"/>
    <property type="match status" value="1"/>
</dbReference>
<dbReference type="Pfam" id="PF02558">
    <property type="entry name" value="ApbA"/>
    <property type="match status" value="1"/>
</dbReference>
<evidence type="ECO:0000256" key="2">
    <source>
        <dbReference type="ARBA" id="ARBA00022857"/>
    </source>
</evidence>
<dbReference type="Pfam" id="PF08546">
    <property type="entry name" value="ApbA_C"/>
    <property type="match status" value="1"/>
</dbReference>
<evidence type="ECO:0000256" key="5">
    <source>
        <dbReference type="RuleBase" id="RU362068"/>
    </source>
</evidence>
<dbReference type="PANTHER" id="PTHR21708">
    <property type="entry name" value="PROBABLE 2-DEHYDROPANTOATE 2-REDUCTASE"/>
    <property type="match status" value="1"/>
</dbReference>
<feature type="domain" description="Ketopantoate reductase C-terminal" evidence="7">
    <location>
        <begin position="180"/>
        <end position="306"/>
    </location>
</feature>
<dbReference type="InterPro" id="IPR003710">
    <property type="entry name" value="ApbA"/>
</dbReference>
<dbReference type="Gene3D" id="3.40.50.720">
    <property type="entry name" value="NAD(P)-binding Rossmann-like Domain"/>
    <property type="match status" value="1"/>
</dbReference>
<dbReference type="AlphaFoldDB" id="A0AAE5T0R0"/>
<dbReference type="RefSeq" id="WP_107360685.1">
    <property type="nucleotide sequence ID" value="NZ_JAHSUP010000005.1"/>
</dbReference>
<evidence type="ECO:0000256" key="1">
    <source>
        <dbReference type="ARBA" id="ARBA00007870"/>
    </source>
</evidence>
<keyword evidence="3 5" id="KW-0560">Oxidoreductase</keyword>
<evidence type="ECO:0000256" key="3">
    <source>
        <dbReference type="ARBA" id="ARBA00023002"/>
    </source>
</evidence>
<comment type="catalytic activity">
    <reaction evidence="5">
        <text>(R)-pantoate + NADP(+) = 2-dehydropantoate + NADPH + H(+)</text>
        <dbReference type="Rhea" id="RHEA:16233"/>
        <dbReference type="ChEBI" id="CHEBI:11561"/>
        <dbReference type="ChEBI" id="CHEBI:15378"/>
        <dbReference type="ChEBI" id="CHEBI:15980"/>
        <dbReference type="ChEBI" id="CHEBI:57783"/>
        <dbReference type="ChEBI" id="CHEBI:58349"/>
        <dbReference type="EC" id="1.1.1.169"/>
    </reaction>
</comment>
<feature type="domain" description="Ketopantoate reductase N-terminal" evidence="6">
    <location>
        <begin position="4"/>
        <end position="154"/>
    </location>
</feature>
<evidence type="ECO:0000313" key="8">
    <source>
        <dbReference type="EMBL" id="PTG13634.1"/>
    </source>
</evidence>
<dbReference type="GO" id="GO:0005737">
    <property type="term" value="C:cytoplasm"/>
    <property type="evidence" value="ECO:0007669"/>
    <property type="project" value="TreeGrafter"/>
</dbReference>
<comment type="pathway">
    <text evidence="5">Cofactor biosynthesis; (R)-pantothenate biosynthesis; (R)-pantoate from 3-methyl-2-oxobutanoate: step 2/2.</text>
</comment>
<dbReference type="InterPro" id="IPR008927">
    <property type="entry name" value="6-PGluconate_DH-like_C_sf"/>
</dbReference>
<evidence type="ECO:0000256" key="4">
    <source>
        <dbReference type="ARBA" id="ARBA00048640"/>
    </source>
</evidence>
<dbReference type="InterPro" id="IPR013752">
    <property type="entry name" value="KPA_reductase"/>
</dbReference>
<dbReference type="GO" id="GO:0008677">
    <property type="term" value="F:2-dehydropantoate 2-reductase activity"/>
    <property type="evidence" value="ECO:0007669"/>
    <property type="project" value="UniProtKB-EC"/>
</dbReference>
<dbReference type="InterPro" id="IPR013328">
    <property type="entry name" value="6PGD_dom2"/>
</dbReference>
<dbReference type="GO" id="GO:0015940">
    <property type="term" value="P:pantothenate biosynthetic process"/>
    <property type="evidence" value="ECO:0007669"/>
    <property type="project" value="UniProtKB-KW"/>
</dbReference>
<dbReference type="InterPro" id="IPR036291">
    <property type="entry name" value="NAD(P)-bd_dom_sf"/>
</dbReference>
<gene>
    <name evidence="8" type="ORF">BU653_07210</name>
</gene>
<dbReference type="EC" id="1.1.1.169" evidence="5"/>
<dbReference type="GO" id="GO:0004616">
    <property type="term" value="F:phosphogluconate dehydrogenase (decarboxylating) activity"/>
    <property type="evidence" value="ECO:0007669"/>
    <property type="project" value="UniProtKB-EC"/>
</dbReference>
<protein>
    <recommendedName>
        <fullName evidence="5">2-dehydropantoate 2-reductase</fullName>
        <ecNumber evidence="5">1.1.1.169</ecNumber>
    </recommendedName>
    <alternativeName>
        <fullName evidence="5">Ketopantoate reductase</fullName>
    </alternativeName>
</protein>
<sequence length="312" mass="34434">MKHIAIAGAGAMGGRIGSQLKKAGYDVTLIDFWEAHVNAINANGLEIQTETETYSIDIPACLPEDADKAYDLIVILTKAMQSEAMIQALLDRGAIHEDTAILTMMNGLGHDERFANIVPKSQVFLAVTMWTAGLRGPGQILLEGTGRIDLQRADGASDTRTEAIADMFNKADLNAHVSGNVLQTVWTKATLNSVLNPLCTILDKTIFEFGEYKDARKQIEPIVEEIVNVARAKEITLDKDTLIQKIEGAYPKETQGLHYPSMHQDLYHGRYTEVDYLNGQISAYGREFGIGTPNNDMLTHLIHQLEMKHVKA</sequence>
<dbReference type="InterPro" id="IPR013332">
    <property type="entry name" value="KPR_N"/>
</dbReference>
<dbReference type="NCBIfam" id="TIGR00745">
    <property type="entry name" value="apbA_panE"/>
    <property type="match status" value="1"/>
</dbReference>
<dbReference type="Gene3D" id="1.10.1040.10">
    <property type="entry name" value="N-(1-d-carboxylethyl)-l-norvaline Dehydrogenase, domain 2"/>
    <property type="match status" value="1"/>
</dbReference>
<dbReference type="EMBL" id="PZBZ01000034">
    <property type="protein sequence ID" value="PTG13634.1"/>
    <property type="molecule type" value="Genomic_DNA"/>
</dbReference>
<comment type="function">
    <text evidence="5">Catalyzes the NADPH-dependent reduction of ketopantoate into pantoic acid.</text>
</comment>
<dbReference type="SUPFAM" id="SSF48179">
    <property type="entry name" value="6-phosphogluconate dehydrogenase C-terminal domain-like"/>
    <property type="match status" value="1"/>
</dbReference>
<evidence type="ECO:0000259" key="6">
    <source>
        <dbReference type="Pfam" id="PF02558"/>
    </source>
</evidence>
<proteinExistence type="inferred from homology"/>
<dbReference type="SUPFAM" id="SSF51735">
    <property type="entry name" value="NAD(P)-binding Rossmann-fold domains"/>
    <property type="match status" value="1"/>
</dbReference>
<accession>A0AAE5T0R0</accession>
<evidence type="ECO:0000313" key="9">
    <source>
        <dbReference type="Proteomes" id="UP000242704"/>
    </source>
</evidence>
<organism evidence="8 9">
    <name type="scientific">Staphylococcus chromogenes</name>
    <name type="common">Staphylococcus hyicus subsp. chromogenes</name>
    <dbReference type="NCBI Taxonomy" id="46126"/>
    <lineage>
        <taxon>Bacteria</taxon>
        <taxon>Bacillati</taxon>
        <taxon>Bacillota</taxon>
        <taxon>Bacilli</taxon>
        <taxon>Bacillales</taxon>
        <taxon>Staphylococcaceae</taxon>
        <taxon>Staphylococcus</taxon>
    </lineage>
</organism>
<dbReference type="InterPro" id="IPR051402">
    <property type="entry name" value="KPR-Related"/>
</dbReference>
<dbReference type="Proteomes" id="UP000242704">
    <property type="component" value="Unassembled WGS sequence"/>
</dbReference>